<evidence type="ECO:0008006" key="3">
    <source>
        <dbReference type="Google" id="ProtNLM"/>
    </source>
</evidence>
<gene>
    <name evidence="1" type="ORF">KQX54_011180</name>
</gene>
<name>A0AAV7J469_COTGL</name>
<reference evidence="1 2" key="1">
    <citation type="journal article" date="2021" name="J. Hered.">
        <title>A chromosome-level genome assembly of the parasitoid wasp, Cotesia glomerata (Hymenoptera: Braconidae).</title>
        <authorList>
            <person name="Pinto B.J."/>
            <person name="Weis J.J."/>
            <person name="Gamble T."/>
            <person name="Ode P.J."/>
            <person name="Paul R."/>
            <person name="Zaspel J.M."/>
        </authorList>
    </citation>
    <scope>NUCLEOTIDE SEQUENCE [LARGE SCALE GENOMIC DNA]</scope>
    <source>
        <strain evidence="1">CgM1</strain>
    </source>
</reference>
<evidence type="ECO:0000313" key="2">
    <source>
        <dbReference type="Proteomes" id="UP000826195"/>
    </source>
</evidence>
<dbReference type="Proteomes" id="UP000826195">
    <property type="component" value="Unassembled WGS sequence"/>
</dbReference>
<accession>A0AAV7J469</accession>
<dbReference type="AlphaFoldDB" id="A0AAV7J469"/>
<protein>
    <recommendedName>
        <fullName evidence="3">Ig-like domain-containing protein</fullName>
    </recommendedName>
</protein>
<dbReference type="EMBL" id="JAHXZJ010000001">
    <property type="protein sequence ID" value="KAH0567640.1"/>
    <property type="molecule type" value="Genomic_DNA"/>
</dbReference>
<sequence>MEPDPNNTLRVFVLRPSIPFTTTCVSVVVEPVASARPKFQTMADSQAFRVTLGGAMTLLCPAQGFPVPSYRLQLQSLIEVQNALRYPFPASNSLSFFVIFYLNFSLEPASSSKPKFPSVNDIGVRVNKDSSFTMLCPAQAYPVATFRASRFSQTKVFDNRQESDFRYIRGPWCDSTMPCPGVSCPFLQVKPVGLARPKFSSIHKSLTFDTYEGRGVTLQCPAQAYPVPFFKTRWLSKTKIFINTQKSDFRYIRGPWCDSAMPCSGVSCPFLQVKPVSSTKPKLTSLDVKSTNPNIYMYASTTLLCPVQGFPVPAFRTYGKYETKILRGFLALHRDIPCPHLEPVTSAKPKFLNADIKVLMPTSMSTSVSLTCPAQGFPVPISRTKPKFTNDDIKVVKPTIRSSAVALTCPGQGFPVPITRAKCQH</sequence>
<organism evidence="1 2">
    <name type="scientific">Cotesia glomerata</name>
    <name type="common">Lepidopteran parasitic wasp</name>
    <name type="synonym">Apanteles glomeratus</name>
    <dbReference type="NCBI Taxonomy" id="32391"/>
    <lineage>
        <taxon>Eukaryota</taxon>
        <taxon>Metazoa</taxon>
        <taxon>Ecdysozoa</taxon>
        <taxon>Arthropoda</taxon>
        <taxon>Hexapoda</taxon>
        <taxon>Insecta</taxon>
        <taxon>Pterygota</taxon>
        <taxon>Neoptera</taxon>
        <taxon>Endopterygota</taxon>
        <taxon>Hymenoptera</taxon>
        <taxon>Apocrita</taxon>
        <taxon>Ichneumonoidea</taxon>
        <taxon>Braconidae</taxon>
        <taxon>Microgastrinae</taxon>
        <taxon>Cotesia</taxon>
    </lineage>
</organism>
<evidence type="ECO:0000313" key="1">
    <source>
        <dbReference type="EMBL" id="KAH0567640.1"/>
    </source>
</evidence>
<comment type="caution">
    <text evidence="1">The sequence shown here is derived from an EMBL/GenBank/DDBJ whole genome shotgun (WGS) entry which is preliminary data.</text>
</comment>
<proteinExistence type="predicted"/>
<keyword evidence="2" id="KW-1185">Reference proteome</keyword>